<evidence type="ECO:0000256" key="1">
    <source>
        <dbReference type="ARBA" id="ARBA00022801"/>
    </source>
</evidence>
<dbReference type="STRING" id="572479.Hprae_1209"/>
<dbReference type="Gene3D" id="3.60.21.10">
    <property type="match status" value="1"/>
</dbReference>
<dbReference type="EMBL" id="CP002175">
    <property type="protein sequence ID" value="ADO77347.1"/>
    <property type="molecule type" value="Genomic_DNA"/>
</dbReference>
<dbReference type="Pfam" id="PF06874">
    <property type="entry name" value="FBPase_2"/>
    <property type="match status" value="1"/>
</dbReference>
<sequence>MEAEKYLELLSENFPNIPAVSTEIINLKAILNLPKSTEHFLTDLHAEDEAFQYMLKTASGVIEYKIDQAFDLSQAEKNELATLIFYPEEKLEKLKANQAKLGAAEYQKFLNQIIKLSKDVSSIYTRSKVRKALPEEFAYIIEELLHLKKDSKNKKDYHDQIVKTIIEIGQAENFIISLAQLIQTFAVDKLHIVGDIFDRGPNPHKIMDVLKNHHDVDLQWGNHDILWMGAGLGQKALIATAVRISLRYGNLELLEEGYRINMRPLARLARNYYQDFKGEIFCPKLIERDINDQDKDISAQMQKAIAIIQFKLEGQLIKSRPEFKMNEALYLEKIDYKRGILTLNEQEYPLIDNHFPTIDPKNPYQLNEQEQEVIDHLSNSFQNNDRLQEDIRFIFNNGSMYKKYNGNLLFHGCVPLKQNGDFAEIEVEAKKVKGKKLLDFFQDVVRHSYSTKTKRKDKRDWLWYLWRGEYSPLFGKDRMTTFLRYFTDEDDKELYQENKNPYYSLREKEEICNKILKEFEMDPEQGVIINGHTPVEEKRGESPIKGQGKLLVIDGGISAAYHKKTGIAGYTLIYSDSEMRLISHKPFVSKAEVLKKGTKDTLASKVVKKFEPAKKISDTDIGIKLKDDIKYLEKLLKAYQNGTIKEKYN</sequence>
<comment type="catalytic activity">
    <reaction evidence="4">
        <text>beta-D-fructose 1,6-bisphosphate + H2O = beta-D-fructose 6-phosphate + phosphate</text>
        <dbReference type="Rhea" id="RHEA:11064"/>
        <dbReference type="ChEBI" id="CHEBI:15377"/>
        <dbReference type="ChEBI" id="CHEBI:32966"/>
        <dbReference type="ChEBI" id="CHEBI:43474"/>
        <dbReference type="ChEBI" id="CHEBI:57634"/>
        <dbReference type="EC" id="3.1.3.11"/>
    </reaction>
</comment>
<name>E3DM69_HALPG</name>
<evidence type="ECO:0000256" key="4">
    <source>
        <dbReference type="HAMAP-Rule" id="MF_01854"/>
    </source>
</evidence>
<dbReference type="HOGENOM" id="CLU_028392_2_0_9"/>
<evidence type="ECO:0000313" key="6">
    <source>
        <dbReference type="Proteomes" id="UP000006866"/>
    </source>
</evidence>
<dbReference type="PIRSF" id="PIRSF000906">
    <property type="entry name" value="FBPtase_Bacill"/>
    <property type="match status" value="1"/>
</dbReference>
<dbReference type="HAMAP" id="MF_01854">
    <property type="entry name" value="FBPase_class3"/>
    <property type="match status" value="1"/>
</dbReference>
<dbReference type="SUPFAM" id="SSF56300">
    <property type="entry name" value="Metallo-dependent phosphatases"/>
    <property type="match status" value="2"/>
</dbReference>
<comment type="cofactor">
    <cofactor evidence="4">
        <name>Mn(2+)</name>
        <dbReference type="ChEBI" id="CHEBI:29035"/>
    </cofactor>
</comment>
<organism evidence="5 6">
    <name type="scientific">Halanaerobium praevalens (strain ATCC 33744 / DSM 2228 / GSL)</name>
    <dbReference type="NCBI Taxonomy" id="572479"/>
    <lineage>
        <taxon>Bacteria</taxon>
        <taxon>Bacillati</taxon>
        <taxon>Bacillota</taxon>
        <taxon>Clostridia</taxon>
        <taxon>Halanaerobiales</taxon>
        <taxon>Halanaerobiaceae</taxon>
        <taxon>Halanaerobium</taxon>
    </lineage>
</organism>
<dbReference type="InterPro" id="IPR029052">
    <property type="entry name" value="Metallo-depent_PP-like"/>
</dbReference>
<gene>
    <name evidence="4" type="primary">fbp</name>
    <name evidence="5" type="ordered locus">Hprae_1209</name>
</gene>
<protein>
    <recommendedName>
        <fullName evidence="4">Fructose-1,6-bisphosphatase class 3</fullName>
        <shortName evidence="4">FBPase class 3</shortName>
        <ecNumber evidence="4">3.1.3.11</ecNumber>
    </recommendedName>
    <alternativeName>
        <fullName evidence="4">D-fructose-1,6-bisphosphate 1-phosphohydrolase class 3</fullName>
    </alternativeName>
</protein>
<dbReference type="RefSeq" id="WP_014553374.1">
    <property type="nucleotide sequence ID" value="NC_017455.1"/>
</dbReference>
<evidence type="ECO:0000313" key="5">
    <source>
        <dbReference type="EMBL" id="ADO77347.1"/>
    </source>
</evidence>
<keyword evidence="3 4" id="KW-0119">Carbohydrate metabolism</keyword>
<dbReference type="OrthoDB" id="9779903at2"/>
<dbReference type="GO" id="GO:0006094">
    <property type="term" value="P:gluconeogenesis"/>
    <property type="evidence" value="ECO:0007669"/>
    <property type="project" value="UniProtKB-UniRule"/>
</dbReference>
<accession>E3DM69</accession>
<keyword evidence="6" id="KW-1185">Reference proteome</keyword>
<dbReference type="KEGG" id="hpk:Hprae_1209"/>
<dbReference type="UniPathway" id="UPA00138"/>
<dbReference type="Proteomes" id="UP000006866">
    <property type="component" value="Chromosome"/>
</dbReference>
<reference evidence="5 6" key="2">
    <citation type="journal article" date="2011" name="Stand. Genomic Sci.">
        <title>Complete genome sequence of the extremely halophilic Halanaerobium praevalens type strain (GSL).</title>
        <authorList>
            <person name="Ivanova N."/>
            <person name="Sikorski J."/>
            <person name="Chertkov O."/>
            <person name="Nolan M."/>
            <person name="Lucas S."/>
            <person name="Hammon N."/>
            <person name="Deshpande S."/>
            <person name="Cheng J.F."/>
            <person name="Tapia R."/>
            <person name="Han C."/>
            <person name="Goodwin L."/>
            <person name="Pitluck S."/>
            <person name="Huntemann M."/>
            <person name="Liolios K."/>
            <person name="Pagani I."/>
            <person name="Mavromatis K."/>
            <person name="Ovchinikova G."/>
            <person name="Pati A."/>
            <person name="Chen A."/>
            <person name="Palaniappan K."/>
            <person name="Land M."/>
            <person name="Hauser L."/>
            <person name="Brambilla E.M."/>
            <person name="Kannan K.P."/>
            <person name="Rohde M."/>
            <person name="Tindall B.J."/>
            <person name="Goker M."/>
            <person name="Detter J.C."/>
            <person name="Woyke T."/>
            <person name="Bristow J."/>
            <person name="Eisen J.A."/>
            <person name="Markowitz V."/>
            <person name="Hugenholtz P."/>
            <person name="Kyrpides N.C."/>
            <person name="Klenk H.P."/>
            <person name="Lapidus A."/>
        </authorList>
    </citation>
    <scope>NUCLEOTIDE SEQUENCE [LARGE SCALE GENOMIC DNA]</scope>
    <source>
        <strain evidence="6">ATCC 33744 / DSM 2228 / GSL</strain>
    </source>
</reference>
<evidence type="ECO:0000256" key="2">
    <source>
        <dbReference type="ARBA" id="ARBA00023211"/>
    </source>
</evidence>
<evidence type="ECO:0000256" key="3">
    <source>
        <dbReference type="ARBA" id="ARBA00023277"/>
    </source>
</evidence>
<dbReference type="EC" id="3.1.3.11" evidence="4"/>
<keyword evidence="2 4" id="KW-0464">Manganese</keyword>
<reference evidence="6" key="1">
    <citation type="submission" date="2010-10" db="EMBL/GenBank/DDBJ databases">
        <title>The complete genome of Halanaerobium praevalens DSM 2228.</title>
        <authorList>
            <consortium name="US DOE Joint Genome Institute (JGI-PGF)"/>
            <person name="Lucas S."/>
            <person name="Copeland A."/>
            <person name="Lapidus A."/>
            <person name="Glavina del Rio T."/>
            <person name="Dalin E."/>
            <person name="Tice H."/>
            <person name="Bruce D."/>
            <person name="Goodwin L."/>
            <person name="Pitluck S."/>
            <person name="Kyrpides N."/>
            <person name="Mavromatis K."/>
            <person name="Ivanova N."/>
            <person name="Ovchinnikova G."/>
            <person name="Chertkov O."/>
            <person name="Detter J.C."/>
            <person name="Han C."/>
            <person name="Larimer F."/>
            <person name="Land M."/>
            <person name="Hauser L."/>
            <person name="Markowitz V."/>
            <person name="Cheng J.-F."/>
            <person name="Hugenholtz P."/>
            <person name="Woyke T."/>
            <person name="Wu D."/>
            <person name="Tindall B."/>
            <person name="Pomrenke H.G."/>
            <person name="Brambilla E."/>
            <person name="Klenk H.-P."/>
            <person name="Eisen J.A."/>
        </authorList>
    </citation>
    <scope>NUCLEOTIDE SEQUENCE [LARGE SCALE GENOMIC DNA]</scope>
    <source>
        <strain evidence="6">ATCC 33744 / DSM 2228 / GSL</strain>
    </source>
</reference>
<dbReference type="eggNOG" id="COG3855">
    <property type="taxonomic scope" value="Bacteria"/>
</dbReference>
<dbReference type="InterPro" id="IPR009164">
    <property type="entry name" value="FBPtase_class3"/>
</dbReference>
<keyword evidence="1 4" id="KW-0378">Hydrolase</keyword>
<dbReference type="AlphaFoldDB" id="E3DM69"/>
<comment type="pathway">
    <text evidence="4">Carbohydrate biosynthesis; gluconeogenesis.</text>
</comment>
<comment type="similarity">
    <text evidence="4">Belongs to the FBPase class 3 family.</text>
</comment>
<dbReference type="PATRIC" id="fig|572479.3.peg.1221"/>
<proteinExistence type="inferred from homology"/>
<dbReference type="GO" id="GO:0042132">
    <property type="term" value="F:fructose 1,6-bisphosphate 1-phosphatase activity"/>
    <property type="evidence" value="ECO:0007669"/>
    <property type="project" value="UniProtKB-UniRule"/>
</dbReference>